<feature type="transmembrane region" description="Helical" evidence="1">
    <location>
        <begin position="30"/>
        <end position="53"/>
    </location>
</feature>
<name>A0ABS7RM81_9ACTN</name>
<protein>
    <submittedName>
        <fullName evidence="2">Uncharacterized protein</fullName>
    </submittedName>
</protein>
<dbReference type="EMBL" id="JAIEZQ010000002">
    <property type="protein sequence ID" value="MBY9076101.1"/>
    <property type="molecule type" value="Genomic_DNA"/>
</dbReference>
<proteinExistence type="predicted"/>
<dbReference type="RefSeq" id="WP_221025785.1">
    <property type="nucleotide sequence ID" value="NZ_JAIEZQ010000002.1"/>
</dbReference>
<organism evidence="2 3">
    <name type="scientific">Nocardioides jiangsuensis</name>
    <dbReference type="NCBI Taxonomy" id="2866161"/>
    <lineage>
        <taxon>Bacteria</taxon>
        <taxon>Bacillati</taxon>
        <taxon>Actinomycetota</taxon>
        <taxon>Actinomycetes</taxon>
        <taxon>Propionibacteriales</taxon>
        <taxon>Nocardioidaceae</taxon>
        <taxon>Nocardioides</taxon>
    </lineage>
</organism>
<reference evidence="2 3" key="1">
    <citation type="submission" date="2021-08" db="EMBL/GenBank/DDBJ databases">
        <title>Nocardioides bacterium WL0053 sp. nov., isolated from the sediment.</title>
        <authorList>
            <person name="Wang L."/>
            <person name="Zhang D."/>
            <person name="Zhang A."/>
        </authorList>
    </citation>
    <scope>NUCLEOTIDE SEQUENCE [LARGE SCALE GENOMIC DNA]</scope>
    <source>
        <strain evidence="2 3">WL0053</strain>
    </source>
</reference>
<evidence type="ECO:0000313" key="2">
    <source>
        <dbReference type="EMBL" id="MBY9076101.1"/>
    </source>
</evidence>
<dbReference type="Pfam" id="PF20181">
    <property type="entry name" value="DUF6544"/>
    <property type="match status" value="1"/>
</dbReference>
<keyword evidence="3" id="KW-1185">Reference proteome</keyword>
<accession>A0ABS7RM81</accession>
<evidence type="ECO:0000256" key="1">
    <source>
        <dbReference type="SAM" id="Phobius"/>
    </source>
</evidence>
<dbReference type="Proteomes" id="UP000754710">
    <property type="component" value="Unassembled WGS sequence"/>
</dbReference>
<dbReference type="InterPro" id="IPR046674">
    <property type="entry name" value="DUF6544"/>
</dbReference>
<evidence type="ECO:0000313" key="3">
    <source>
        <dbReference type="Proteomes" id="UP000754710"/>
    </source>
</evidence>
<sequence>MSVRPPPTARVDHDLAPLFSQGPRALRRSWLLATTVGETLGFTVPVLVVLLALDLPPLAFLAVTVAAGAGEGLLLGAAQAFVLGREFLGFSRLRWVVATAAGASFAWLVGMLPSTFYDTWRDWPVALSVSLGVVLGLLLLCSIGTAQWVVLRHHVERAGWWVVGNAVAWLLGLGVLLAVVMPLWHEGQPAALVVGIGVAGGLAMALAVAWTTGLVLARLVRPHRPGGRKGGRPPDTVPRDEWTALGEPTDGFRVFDPSLVEALPEPVQRWLLHSIVPGTSLLTAVEVDSIGQIRLGRSWHGFRARQRSSLRGGFVWAASTRVLGLPLNGFDRWTRGTGEMRWRLLHRLRVMSADDVTVTRSGAGRHAAELLVMLPAVALDPSVRWEPVDDVRAKAHLRVGDDDQSVTVTVGPTGRLRQVELLRWGTPPGSGYGLHRFGAVLDDERLIDGYRVPTTVTAGWHFGTGRWNDGRFLRCQVVRCSFR</sequence>
<gene>
    <name evidence="2" type="ORF">K1X13_14795</name>
</gene>
<feature type="transmembrane region" description="Helical" evidence="1">
    <location>
        <begin position="95"/>
        <end position="117"/>
    </location>
</feature>
<keyword evidence="1" id="KW-0472">Membrane</keyword>
<keyword evidence="1" id="KW-0812">Transmembrane</keyword>
<comment type="caution">
    <text evidence="2">The sequence shown here is derived from an EMBL/GenBank/DDBJ whole genome shotgun (WGS) entry which is preliminary data.</text>
</comment>
<feature type="transmembrane region" description="Helical" evidence="1">
    <location>
        <begin position="123"/>
        <end position="151"/>
    </location>
</feature>
<feature type="transmembrane region" description="Helical" evidence="1">
    <location>
        <begin position="190"/>
        <end position="220"/>
    </location>
</feature>
<feature type="transmembrane region" description="Helical" evidence="1">
    <location>
        <begin position="158"/>
        <end position="184"/>
    </location>
</feature>
<feature type="transmembrane region" description="Helical" evidence="1">
    <location>
        <begin position="59"/>
        <end position="83"/>
    </location>
</feature>
<keyword evidence="1" id="KW-1133">Transmembrane helix</keyword>